<dbReference type="InterPro" id="IPR025202">
    <property type="entry name" value="PLD-like_dom"/>
</dbReference>
<keyword evidence="3" id="KW-1185">Reference proteome</keyword>
<dbReference type="CDD" id="cd00138">
    <property type="entry name" value="PLDc_SF"/>
    <property type="match status" value="1"/>
</dbReference>
<dbReference type="PANTHER" id="PTHR21248">
    <property type="entry name" value="CARDIOLIPIN SYNTHASE"/>
    <property type="match status" value="1"/>
</dbReference>
<organism evidence="2 3">
    <name type="scientific">Sinosporangium siamense</name>
    <dbReference type="NCBI Taxonomy" id="1367973"/>
    <lineage>
        <taxon>Bacteria</taxon>
        <taxon>Bacillati</taxon>
        <taxon>Actinomycetota</taxon>
        <taxon>Actinomycetes</taxon>
        <taxon>Streptosporangiales</taxon>
        <taxon>Streptosporangiaceae</taxon>
        <taxon>Sinosporangium</taxon>
    </lineage>
</organism>
<sequence>MTDRIDLGALTFDDGFFLVRDAGRSHGAYSPGDPPPGGYRHVFTYTGSRTSIKDAALEMIREARDKVFVASFLLGENDLLRALYAAAERLRGGVYIVSELSEQSLRRRLAELEETRDPDDAARVQRKHFAELTRRGIAVRGHPDCHAKFVVVDDRVALISSANLDTNGLNKIGENGVVVREPAEVDRIARFFVRLWHASSYEMPPGSATYSVQKVEPAPSPCRVPSPGEPPAPGVIWTHGDERFILSHLRDVIGEARGNLLLATFSLNGLVDHPDLLLGPLERAMSRRRLRVDLLCRGRNNMAAHRADATALADLGVHVHADSLNHAKGVVADGVRGALFSANFDAAHGLLDGVETGVRLDGEAALAEAVRYFTHAIDQADLSFARRPAQREMDRRLAAGWRRPWPLKQELHVGCEDEVWLAFRAQAARPPVLYTQEREGSFLLYAGESVWELFGTGDRGRWWLAPAPGESTPGARALLDGWLSRPRETAAGIRRGLCPAVLTRR</sequence>
<dbReference type="Proteomes" id="UP000606172">
    <property type="component" value="Unassembled WGS sequence"/>
</dbReference>
<dbReference type="RefSeq" id="WP_204027765.1">
    <property type="nucleotide sequence ID" value="NZ_BOOW01000027.1"/>
</dbReference>
<reference evidence="2" key="1">
    <citation type="submission" date="2021-01" db="EMBL/GenBank/DDBJ databases">
        <title>Whole genome shotgun sequence of Sinosporangium siamense NBRC 109515.</title>
        <authorList>
            <person name="Komaki H."/>
            <person name="Tamura T."/>
        </authorList>
    </citation>
    <scope>NUCLEOTIDE SEQUENCE</scope>
    <source>
        <strain evidence="2">NBRC 109515</strain>
    </source>
</reference>
<dbReference type="EMBL" id="BOOW01000027">
    <property type="protein sequence ID" value="GII93974.1"/>
    <property type="molecule type" value="Genomic_DNA"/>
</dbReference>
<feature type="domain" description="PLD phosphodiesterase" evidence="1">
    <location>
        <begin position="146"/>
        <end position="168"/>
    </location>
</feature>
<dbReference type="GO" id="GO:0032049">
    <property type="term" value="P:cardiolipin biosynthetic process"/>
    <property type="evidence" value="ECO:0007669"/>
    <property type="project" value="UniProtKB-ARBA"/>
</dbReference>
<dbReference type="PANTHER" id="PTHR21248:SF22">
    <property type="entry name" value="PHOSPHOLIPASE D"/>
    <property type="match status" value="1"/>
</dbReference>
<dbReference type="SUPFAM" id="SSF56024">
    <property type="entry name" value="Phospholipase D/nuclease"/>
    <property type="match status" value="2"/>
</dbReference>
<dbReference type="SMART" id="SM00155">
    <property type="entry name" value="PLDc"/>
    <property type="match status" value="2"/>
</dbReference>
<accession>A0A919RKD2</accession>
<dbReference type="GO" id="GO:0030572">
    <property type="term" value="F:phosphatidyltransferase activity"/>
    <property type="evidence" value="ECO:0007669"/>
    <property type="project" value="UniProtKB-ARBA"/>
</dbReference>
<comment type="caution">
    <text evidence="2">The sequence shown here is derived from an EMBL/GenBank/DDBJ whole genome shotgun (WGS) entry which is preliminary data.</text>
</comment>
<evidence type="ECO:0000259" key="1">
    <source>
        <dbReference type="PROSITE" id="PS50035"/>
    </source>
</evidence>
<dbReference type="PROSITE" id="PS50035">
    <property type="entry name" value="PLD"/>
    <property type="match status" value="1"/>
</dbReference>
<protein>
    <recommendedName>
        <fullName evidence="1">PLD phosphodiesterase domain-containing protein</fullName>
    </recommendedName>
</protein>
<proteinExistence type="predicted"/>
<dbReference type="InterPro" id="IPR001736">
    <property type="entry name" value="PLipase_D/transphosphatidylase"/>
</dbReference>
<gene>
    <name evidence="2" type="ORF">Ssi02_42050</name>
</gene>
<dbReference type="Gene3D" id="3.30.870.10">
    <property type="entry name" value="Endonuclease Chain A"/>
    <property type="match status" value="2"/>
</dbReference>
<evidence type="ECO:0000313" key="2">
    <source>
        <dbReference type="EMBL" id="GII93974.1"/>
    </source>
</evidence>
<evidence type="ECO:0000313" key="3">
    <source>
        <dbReference type="Proteomes" id="UP000606172"/>
    </source>
</evidence>
<dbReference type="Pfam" id="PF13091">
    <property type="entry name" value="PLDc_2"/>
    <property type="match status" value="1"/>
</dbReference>
<name>A0A919RKD2_9ACTN</name>
<dbReference type="AlphaFoldDB" id="A0A919RKD2"/>